<evidence type="ECO:0000259" key="2">
    <source>
        <dbReference type="Pfam" id="PF03886"/>
    </source>
</evidence>
<name>A0A3Q8XRS4_9HYPH</name>
<accession>A0A3Q8XRS4</accession>
<dbReference type="AlphaFoldDB" id="A0A3Q8XRS4"/>
<dbReference type="EMBL" id="CP032509">
    <property type="protein sequence ID" value="AZN73747.1"/>
    <property type="molecule type" value="Genomic_DNA"/>
</dbReference>
<gene>
    <name evidence="3" type="ORF">D5400_10980</name>
</gene>
<dbReference type="OrthoDB" id="9808689at2"/>
<sequence>MSRLLKRFLSIIAVAAALSGCAGLPGFSTPNDTFALTSPPAAPAVPAAQRRQLLIQEPSALKLLDSEQIVVRVSDSEVQYLTNSQWNDRLPRIVESKLIEAFENTGQLGGVGRSGDGLAIDFQLLTNIRSFEVLAYGSPRANVELSLRLINDRDGTVIAQRVFTGSAPVAGTGNETYVRSLDAAFNSIVPEIIAWTMQSI</sequence>
<feature type="chain" id="PRO_5018669656" evidence="1">
    <location>
        <begin position="23"/>
        <end position="200"/>
    </location>
</feature>
<dbReference type="Proteomes" id="UP000268192">
    <property type="component" value="Chromosome"/>
</dbReference>
<dbReference type="Gene3D" id="3.40.50.10610">
    <property type="entry name" value="ABC-type transport auxiliary lipoprotein component"/>
    <property type="match status" value="1"/>
</dbReference>
<evidence type="ECO:0000313" key="3">
    <source>
        <dbReference type="EMBL" id="AZN73747.1"/>
    </source>
</evidence>
<dbReference type="KEGG" id="abaw:D5400_10980"/>
<dbReference type="Pfam" id="PF03886">
    <property type="entry name" value="ABC_trans_aux"/>
    <property type="match status" value="1"/>
</dbReference>
<feature type="signal peptide" evidence="1">
    <location>
        <begin position="1"/>
        <end position="22"/>
    </location>
</feature>
<protein>
    <submittedName>
        <fullName evidence="3">ABC transporter</fullName>
    </submittedName>
</protein>
<organism evidence="3 4">
    <name type="scientific">Georhizobium profundi</name>
    <dbReference type="NCBI Taxonomy" id="2341112"/>
    <lineage>
        <taxon>Bacteria</taxon>
        <taxon>Pseudomonadati</taxon>
        <taxon>Pseudomonadota</taxon>
        <taxon>Alphaproteobacteria</taxon>
        <taxon>Hyphomicrobiales</taxon>
        <taxon>Rhizobiaceae</taxon>
        <taxon>Georhizobium</taxon>
    </lineage>
</organism>
<dbReference type="InterPro" id="IPR005586">
    <property type="entry name" value="ABC_trans_aux"/>
</dbReference>
<feature type="domain" description="ABC-type transport auxiliary lipoprotein component" evidence="2">
    <location>
        <begin position="34"/>
        <end position="192"/>
    </location>
</feature>
<evidence type="ECO:0000313" key="4">
    <source>
        <dbReference type="Proteomes" id="UP000268192"/>
    </source>
</evidence>
<dbReference type="PROSITE" id="PS51257">
    <property type="entry name" value="PROKAR_LIPOPROTEIN"/>
    <property type="match status" value="1"/>
</dbReference>
<keyword evidence="4" id="KW-1185">Reference proteome</keyword>
<evidence type="ECO:0000256" key="1">
    <source>
        <dbReference type="SAM" id="SignalP"/>
    </source>
</evidence>
<dbReference type="SUPFAM" id="SSF159594">
    <property type="entry name" value="XCC0632-like"/>
    <property type="match status" value="1"/>
</dbReference>
<keyword evidence="1" id="KW-0732">Signal</keyword>
<reference evidence="3 4" key="1">
    <citation type="submission" date="2018-09" db="EMBL/GenBank/DDBJ databases">
        <title>Marinorhizobium profundi gen. nov., sp. nov., isolated from a deep-sea sediment sample from the New Britain Trench and proposal of Marinorhizobiaceae fam. nov. in the order Rhizobiales of the class Alphaproteobacteria.</title>
        <authorList>
            <person name="Cao J."/>
        </authorList>
    </citation>
    <scope>NUCLEOTIDE SEQUENCE [LARGE SCALE GENOMIC DNA]</scope>
    <source>
        <strain evidence="3 4">WS11</strain>
    </source>
</reference>
<proteinExistence type="predicted"/>